<dbReference type="OrthoDB" id="9814037at2"/>
<evidence type="ECO:0000313" key="4">
    <source>
        <dbReference type="Proteomes" id="UP000025061"/>
    </source>
</evidence>
<evidence type="ECO:0000313" key="3">
    <source>
        <dbReference type="EMBL" id="KCZ93043.1"/>
    </source>
</evidence>
<dbReference type="Proteomes" id="UP000025061">
    <property type="component" value="Unassembled WGS sequence"/>
</dbReference>
<feature type="domain" description="Transcription factor zinc-finger" evidence="2">
    <location>
        <begin position="7"/>
        <end position="44"/>
    </location>
</feature>
<feature type="region of interest" description="Disordered" evidence="1">
    <location>
        <begin position="54"/>
        <end position="80"/>
    </location>
</feature>
<organism evidence="3 4">
    <name type="scientific">Hyphomonas hirschiana VP5</name>
    <dbReference type="NCBI Taxonomy" id="1280951"/>
    <lineage>
        <taxon>Bacteria</taxon>
        <taxon>Pseudomonadati</taxon>
        <taxon>Pseudomonadota</taxon>
        <taxon>Alphaproteobacteria</taxon>
        <taxon>Hyphomonadales</taxon>
        <taxon>Hyphomonadaceae</taxon>
        <taxon>Hyphomonas</taxon>
    </lineage>
</organism>
<dbReference type="AlphaFoldDB" id="A0A059FRJ4"/>
<dbReference type="Pfam" id="PF13453">
    <property type="entry name" value="Zn_ribbon_TFIIB"/>
    <property type="match status" value="1"/>
</dbReference>
<comment type="caution">
    <text evidence="3">The sequence shown here is derived from an EMBL/GenBank/DDBJ whole genome shotgun (WGS) entry which is preliminary data.</text>
</comment>
<keyword evidence="4" id="KW-1185">Reference proteome</keyword>
<protein>
    <recommendedName>
        <fullName evidence="2">Transcription factor zinc-finger domain-containing protein</fullName>
    </recommendedName>
</protein>
<name>A0A059FRJ4_9PROT</name>
<sequence>MPLLISPIDGQSMRTVRRHGIEIDVCPSSGGVWLDRGELEKLIEIIREDAMRELPGRERLNRQDDDFDNEERSPSRGKRRSRLLDLFDF</sequence>
<dbReference type="InterPro" id="IPR027392">
    <property type="entry name" value="TF_Znf"/>
</dbReference>
<accession>A0A059FRJ4</accession>
<dbReference type="PATRIC" id="fig|1280951.3.peg.2050"/>
<evidence type="ECO:0000259" key="2">
    <source>
        <dbReference type="Pfam" id="PF13453"/>
    </source>
</evidence>
<reference evidence="3 4" key="1">
    <citation type="submission" date="2013-04" db="EMBL/GenBank/DDBJ databases">
        <title>Hyphomonas hirschiana VP5 Genome Sequencing.</title>
        <authorList>
            <person name="Lai Q."/>
            <person name="Shao Z."/>
        </authorList>
    </citation>
    <scope>NUCLEOTIDE SEQUENCE [LARGE SCALE GENOMIC DNA]</scope>
    <source>
        <strain evidence="3 4">VP5</strain>
    </source>
</reference>
<proteinExistence type="predicted"/>
<dbReference type="RefSeq" id="WP_011646540.1">
    <property type="nucleotide sequence ID" value="NZ_ARYI01000008.1"/>
</dbReference>
<dbReference type="EMBL" id="ARYI01000008">
    <property type="protein sequence ID" value="KCZ93043.1"/>
    <property type="molecule type" value="Genomic_DNA"/>
</dbReference>
<gene>
    <name evidence="3" type="ORF">HHI_10159</name>
</gene>
<evidence type="ECO:0000256" key="1">
    <source>
        <dbReference type="SAM" id="MobiDB-lite"/>
    </source>
</evidence>
<feature type="compositionally biased region" description="Basic and acidic residues" evidence="1">
    <location>
        <begin position="54"/>
        <end position="74"/>
    </location>
</feature>